<name>A0ACC4E447_PURLI</name>
<comment type="caution">
    <text evidence="1">The sequence shown here is derived from an EMBL/GenBank/DDBJ whole genome shotgun (WGS) entry which is preliminary data.</text>
</comment>
<evidence type="ECO:0000313" key="1">
    <source>
        <dbReference type="EMBL" id="KAL3962420.1"/>
    </source>
</evidence>
<organism evidence="1 2">
    <name type="scientific">Purpureocillium lilacinum</name>
    <name type="common">Paecilomyces lilacinus</name>
    <dbReference type="NCBI Taxonomy" id="33203"/>
    <lineage>
        <taxon>Eukaryota</taxon>
        <taxon>Fungi</taxon>
        <taxon>Dikarya</taxon>
        <taxon>Ascomycota</taxon>
        <taxon>Pezizomycotina</taxon>
        <taxon>Sordariomycetes</taxon>
        <taxon>Hypocreomycetidae</taxon>
        <taxon>Hypocreales</taxon>
        <taxon>Ophiocordycipitaceae</taxon>
        <taxon>Purpureocillium</taxon>
    </lineage>
</organism>
<reference evidence="1" key="1">
    <citation type="submission" date="2024-12" db="EMBL/GenBank/DDBJ databases">
        <title>Comparative genomics and development of molecular markers within Purpureocillium lilacinum and among Purpureocillium species.</title>
        <authorList>
            <person name="Yeh Z.-Y."/>
            <person name="Ni N.-T."/>
            <person name="Lo P.-H."/>
            <person name="Mushyakhwo K."/>
            <person name="Lin C.-F."/>
            <person name="Nai Y.-S."/>
        </authorList>
    </citation>
    <scope>NUCLEOTIDE SEQUENCE</scope>
    <source>
        <strain evidence="1">NCHU-NPUST-175</strain>
    </source>
</reference>
<dbReference type="EMBL" id="JBGNUJ010000003">
    <property type="protein sequence ID" value="KAL3962420.1"/>
    <property type="molecule type" value="Genomic_DNA"/>
</dbReference>
<protein>
    <submittedName>
        <fullName evidence="1">Uncharacterized protein</fullName>
    </submittedName>
</protein>
<evidence type="ECO:0000313" key="2">
    <source>
        <dbReference type="Proteomes" id="UP001638806"/>
    </source>
</evidence>
<proteinExistence type="predicted"/>
<dbReference type="Proteomes" id="UP001638806">
    <property type="component" value="Unassembled WGS sequence"/>
</dbReference>
<gene>
    <name evidence="1" type="ORF">ACCO45_003943</name>
</gene>
<sequence length="219" mass="23494">MGLPPASGPALPARALERGQPGHGFPTLQGVPLGFSFPRLQDGAYERSHAARLPVGASSSTVDCPAILAALSAAASNEEVAGPRPMQHQDDGRGDWKKKLFPFPSADTHPPCWLTRRRQRMGGVISERLRAPGTQMCFQQSDPTASTPIAHAQAILPCLFVAVRRQQTSNSRTLLLLRVALTSSAPITIPGCHVHTGTPSSPVRVPDPANPRRRKRTNE</sequence>
<keyword evidence="2" id="KW-1185">Reference proteome</keyword>
<accession>A0ACC4E447</accession>